<dbReference type="Pfam" id="PF00990">
    <property type="entry name" value="GGDEF"/>
    <property type="match status" value="1"/>
</dbReference>
<dbReference type="InterPro" id="IPR029787">
    <property type="entry name" value="Nucleotide_cyclase"/>
</dbReference>
<organism evidence="5 6">
    <name type="scientific">Parerythrobacter lacustris</name>
    <dbReference type="NCBI Taxonomy" id="2969984"/>
    <lineage>
        <taxon>Bacteria</taxon>
        <taxon>Pseudomonadati</taxon>
        <taxon>Pseudomonadota</taxon>
        <taxon>Alphaproteobacteria</taxon>
        <taxon>Sphingomonadales</taxon>
        <taxon>Erythrobacteraceae</taxon>
        <taxon>Parerythrobacter</taxon>
    </lineage>
</organism>
<reference evidence="5 6" key="1">
    <citation type="submission" date="2022-08" db="EMBL/GenBank/DDBJ databases">
        <title>Polyphasic taxonomy analysis of Qipengyuania sp.RS5-5.</title>
        <authorList>
            <person name="Xamxidin M."/>
            <person name="Wu M."/>
        </authorList>
    </citation>
    <scope>NUCLEOTIDE SEQUENCE [LARGE SCALE GENOMIC DNA]</scope>
    <source>
        <strain evidence="5 6">RS5-5</strain>
    </source>
</reference>
<keyword evidence="2" id="KW-0812">Transmembrane</keyword>
<dbReference type="Gene3D" id="3.20.20.450">
    <property type="entry name" value="EAL domain"/>
    <property type="match status" value="1"/>
</dbReference>
<dbReference type="RefSeq" id="WP_257595206.1">
    <property type="nucleotide sequence ID" value="NZ_JANKHH010000003.1"/>
</dbReference>
<keyword evidence="2" id="KW-0472">Membrane</keyword>
<dbReference type="CDD" id="cd01948">
    <property type="entry name" value="EAL"/>
    <property type="match status" value="1"/>
</dbReference>
<keyword evidence="6" id="KW-1185">Reference proteome</keyword>
<gene>
    <name evidence="5" type="ORF">NSO95_05750</name>
</gene>
<dbReference type="SMART" id="SM00267">
    <property type="entry name" value="GGDEF"/>
    <property type="match status" value="1"/>
</dbReference>
<evidence type="ECO:0000313" key="5">
    <source>
        <dbReference type="EMBL" id="MCR2833440.1"/>
    </source>
</evidence>
<feature type="domain" description="EAL" evidence="3">
    <location>
        <begin position="286"/>
        <end position="536"/>
    </location>
</feature>
<dbReference type="EMBL" id="JANKHH010000003">
    <property type="protein sequence ID" value="MCR2833440.1"/>
    <property type="molecule type" value="Genomic_DNA"/>
</dbReference>
<comment type="caution">
    <text evidence="5">The sequence shown here is derived from an EMBL/GenBank/DDBJ whole genome shotgun (WGS) entry which is preliminary data.</text>
</comment>
<evidence type="ECO:0000256" key="2">
    <source>
        <dbReference type="SAM" id="Phobius"/>
    </source>
</evidence>
<evidence type="ECO:0000259" key="4">
    <source>
        <dbReference type="PROSITE" id="PS50887"/>
    </source>
</evidence>
<accession>A0ABT1XP49</accession>
<dbReference type="Pfam" id="PF00563">
    <property type="entry name" value="EAL"/>
    <property type="match status" value="1"/>
</dbReference>
<feature type="region of interest" description="Disordered" evidence="1">
    <location>
        <begin position="543"/>
        <end position="566"/>
    </location>
</feature>
<dbReference type="Proteomes" id="UP001206067">
    <property type="component" value="Unassembled WGS sequence"/>
</dbReference>
<dbReference type="InterPro" id="IPR001633">
    <property type="entry name" value="EAL_dom"/>
</dbReference>
<dbReference type="CDD" id="cd01949">
    <property type="entry name" value="GGDEF"/>
    <property type="match status" value="1"/>
</dbReference>
<dbReference type="InterPro" id="IPR035919">
    <property type="entry name" value="EAL_sf"/>
</dbReference>
<dbReference type="SUPFAM" id="SSF55073">
    <property type="entry name" value="Nucleotide cyclase"/>
    <property type="match status" value="1"/>
</dbReference>
<dbReference type="PROSITE" id="PS50887">
    <property type="entry name" value="GGDEF"/>
    <property type="match status" value="1"/>
</dbReference>
<sequence>MAKTIMPDSEAKVSDSLRTVRRRIERDIVGFGVVIAAILMFVGTGGSVLPQIARSWLYNESGPDYLLVNALLLNIALIVFGLRRYRELIAEIDERRHAEELAKRLAETDPLTGCLNRRSIAPATDRLIANHSGNHDAVAFLMIDIDNFKQVNDLNGHKVGDALLQGTAERMRALLPDGGLLARLGGDEFACVVPFDTRSPDSVDQLADRLIDSISRPYPIGSLSIEATISVGVATTANLGSIDPASKTFGESLLHRADIAMYHAKNQGKNRHAWFEPEMERKLRYRHDMEAGIRTGIANREFLPFYEQQIDIETGMIVGFEMLARWRSEQHGVVSPEIFIPIAEEIGLIGAVSEQIIEQAFEDAKEWAPELTLSVNISPIQLRDPWFAQKMLKLLVAHNFPPQRLEIEITESCLHENLGQVRSMMASLKNQGIRISLDDFGTGYSSLAQLRSLPFDRLKIDRSFVGELSRENANEKLIDAIISLGDGLDLPITAEGIEDNKILQALRAKGRMKGQGYLYGRPEEAHAVRERLGALGLLKLDSNRAESHSRNGADEASVEEPRQRQA</sequence>
<dbReference type="InterPro" id="IPR043128">
    <property type="entry name" value="Rev_trsase/Diguanyl_cyclase"/>
</dbReference>
<keyword evidence="2" id="KW-1133">Transmembrane helix</keyword>
<feature type="transmembrane region" description="Helical" evidence="2">
    <location>
        <begin position="65"/>
        <end position="82"/>
    </location>
</feature>
<dbReference type="Gene3D" id="3.30.70.270">
    <property type="match status" value="1"/>
</dbReference>
<dbReference type="PANTHER" id="PTHR44757:SF2">
    <property type="entry name" value="BIOFILM ARCHITECTURE MAINTENANCE PROTEIN MBAA"/>
    <property type="match status" value="1"/>
</dbReference>
<proteinExistence type="predicted"/>
<feature type="domain" description="GGDEF" evidence="4">
    <location>
        <begin position="136"/>
        <end position="277"/>
    </location>
</feature>
<feature type="transmembrane region" description="Helical" evidence="2">
    <location>
        <begin position="28"/>
        <end position="53"/>
    </location>
</feature>
<evidence type="ECO:0000259" key="3">
    <source>
        <dbReference type="PROSITE" id="PS50883"/>
    </source>
</evidence>
<dbReference type="InterPro" id="IPR000160">
    <property type="entry name" value="GGDEF_dom"/>
</dbReference>
<name>A0ABT1XP49_9SPHN</name>
<dbReference type="NCBIfam" id="TIGR00254">
    <property type="entry name" value="GGDEF"/>
    <property type="match status" value="1"/>
</dbReference>
<dbReference type="SMART" id="SM00052">
    <property type="entry name" value="EAL"/>
    <property type="match status" value="1"/>
</dbReference>
<dbReference type="SUPFAM" id="SSF141868">
    <property type="entry name" value="EAL domain-like"/>
    <property type="match status" value="1"/>
</dbReference>
<evidence type="ECO:0000313" key="6">
    <source>
        <dbReference type="Proteomes" id="UP001206067"/>
    </source>
</evidence>
<dbReference type="PROSITE" id="PS50883">
    <property type="entry name" value="EAL"/>
    <property type="match status" value="1"/>
</dbReference>
<dbReference type="PANTHER" id="PTHR44757">
    <property type="entry name" value="DIGUANYLATE CYCLASE DGCP"/>
    <property type="match status" value="1"/>
</dbReference>
<dbReference type="InterPro" id="IPR052155">
    <property type="entry name" value="Biofilm_reg_signaling"/>
</dbReference>
<protein>
    <submittedName>
        <fullName evidence="5">EAL domain-containing protein</fullName>
    </submittedName>
</protein>
<evidence type="ECO:0000256" key="1">
    <source>
        <dbReference type="SAM" id="MobiDB-lite"/>
    </source>
</evidence>